<keyword evidence="9" id="KW-0460">Magnesium</keyword>
<dbReference type="OrthoDB" id="343092at2759"/>
<comment type="cofactor">
    <cofactor evidence="1">
        <name>Mg(2+)</name>
        <dbReference type="ChEBI" id="CHEBI:18420"/>
    </cofactor>
</comment>
<dbReference type="Gene3D" id="1.10.150.670">
    <property type="entry name" value="Crossover junction endonuclease EME1, DNA-binding domain"/>
    <property type="match status" value="1"/>
</dbReference>
<keyword evidence="5" id="KW-0479">Metal-binding</keyword>
<dbReference type="PANTHER" id="PTHR21077">
    <property type="entry name" value="EME1 PROTEIN"/>
    <property type="match status" value="1"/>
</dbReference>
<dbReference type="Proteomes" id="UP000053317">
    <property type="component" value="Unassembled WGS sequence"/>
</dbReference>
<proteinExistence type="inferred from homology"/>
<reference evidence="16 17" key="2">
    <citation type="submission" date="2015-05" db="EMBL/GenBank/DDBJ databases">
        <authorList>
            <person name="Morales-Cruz A."/>
            <person name="Amrine K.C."/>
            <person name="Cantu D."/>
        </authorList>
    </citation>
    <scope>NUCLEOTIDE SEQUENCE [LARGE SCALE GENOMIC DNA]</scope>
    <source>
        <strain evidence="16">UCRPC4</strain>
    </source>
</reference>
<keyword evidence="11" id="KW-0234">DNA repair</keyword>
<evidence type="ECO:0000256" key="2">
    <source>
        <dbReference type="ARBA" id="ARBA00004123"/>
    </source>
</evidence>
<evidence type="ECO:0000256" key="7">
    <source>
        <dbReference type="ARBA" id="ARBA00022763"/>
    </source>
</evidence>
<dbReference type="InterPro" id="IPR006166">
    <property type="entry name" value="ERCC4_domain"/>
</dbReference>
<comment type="similarity">
    <text evidence="3">Belongs to the EME1/MMS4 family.</text>
</comment>
<dbReference type="Gene3D" id="3.40.50.10130">
    <property type="match status" value="1"/>
</dbReference>
<keyword evidence="13" id="KW-0469">Meiosis</keyword>
<keyword evidence="12" id="KW-0539">Nucleus</keyword>
<dbReference type="SMART" id="SM00891">
    <property type="entry name" value="ERCC4"/>
    <property type="match status" value="1"/>
</dbReference>
<feature type="region of interest" description="Disordered" evidence="14">
    <location>
        <begin position="232"/>
        <end position="254"/>
    </location>
</feature>
<dbReference type="FunFam" id="1.10.150.670:FF:000004">
    <property type="entry name" value="Crossover junction endonuclease EME1"/>
    <property type="match status" value="1"/>
</dbReference>
<dbReference type="EMBL" id="LCWF01000024">
    <property type="protein sequence ID" value="KKY27501.1"/>
    <property type="molecule type" value="Genomic_DNA"/>
</dbReference>
<dbReference type="GO" id="GO:0048476">
    <property type="term" value="C:Holliday junction resolvase complex"/>
    <property type="evidence" value="ECO:0007669"/>
    <property type="project" value="InterPro"/>
</dbReference>
<dbReference type="InterPro" id="IPR047521">
    <property type="entry name" value="XPF_nuclease_EME1_ascomycetes"/>
</dbReference>
<dbReference type="GO" id="GO:0006302">
    <property type="term" value="P:double-strand break repair"/>
    <property type="evidence" value="ECO:0007669"/>
    <property type="project" value="TreeGrafter"/>
</dbReference>
<dbReference type="PANTHER" id="PTHR21077:SF5">
    <property type="entry name" value="CROSSOVER JUNCTION ENDONUCLEASE MMS4"/>
    <property type="match status" value="1"/>
</dbReference>
<evidence type="ECO:0000256" key="8">
    <source>
        <dbReference type="ARBA" id="ARBA00022801"/>
    </source>
</evidence>
<evidence type="ECO:0000259" key="15">
    <source>
        <dbReference type="SMART" id="SM00891"/>
    </source>
</evidence>
<dbReference type="CDD" id="cd20085">
    <property type="entry name" value="XPF_nuclease_Mms4"/>
    <property type="match status" value="1"/>
</dbReference>
<evidence type="ECO:0000256" key="9">
    <source>
        <dbReference type="ARBA" id="ARBA00022842"/>
    </source>
</evidence>
<keyword evidence="7" id="KW-0227">DNA damage</keyword>
<accession>A0A0G2EZL3</accession>
<evidence type="ECO:0000313" key="16">
    <source>
        <dbReference type="EMBL" id="KKY27501.1"/>
    </source>
</evidence>
<keyword evidence="8" id="KW-0378">Hydrolase</keyword>
<comment type="subcellular location">
    <subcellularLocation>
        <location evidence="2">Nucleus</location>
    </subcellularLocation>
</comment>
<dbReference type="AlphaFoldDB" id="A0A0G2EZL3"/>
<keyword evidence="17" id="KW-1185">Reference proteome</keyword>
<dbReference type="GO" id="GO:0046872">
    <property type="term" value="F:metal ion binding"/>
    <property type="evidence" value="ECO:0007669"/>
    <property type="project" value="UniProtKB-KW"/>
</dbReference>
<evidence type="ECO:0000256" key="4">
    <source>
        <dbReference type="ARBA" id="ARBA00022722"/>
    </source>
</evidence>
<dbReference type="GO" id="GO:0031297">
    <property type="term" value="P:replication fork processing"/>
    <property type="evidence" value="ECO:0007669"/>
    <property type="project" value="TreeGrafter"/>
</dbReference>
<evidence type="ECO:0000256" key="5">
    <source>
        <dbReference type="ARBA" id="ARBA00022723"/>
    </source>
</evidence>
<reference evidence="16 17" key="1">
    <citation type="submission" date="2015-05" db="EMBL/GenBank/DDBJ databases">
        <title>Distinctive expansion of gene families associated with plant cell wall degradation and secondary metabolism in the genomes of grapevine trunk pathogens.</title>
        <authorList>
            <person name="Lawrence D.P."/>
            <person name="Travadon R."/>
            <person name="Rolshausen P.E."/>
            <person name="Baumgartner K."/>
        </authorList>
    </citation>
    <scope>NUCLEOTIDE SEQUENCE [LARGE SCALE GENOMIC DNA]</scope>
    <source>
        <strain evidence="16">UCRPC4</strain>
    </source>
</reference>
<dbReference type="GO" id="GO:0005634">
    <property type="term" value="C:nucleus"/>
    <property type="evidence" value="ECO:0007669"/>
    <property type="project" value="UniProtKB-SubCell"/>
</dbReference>
<dbReference type="GO" id="GO:0008821">
    <property type="term" value="F:crossover junction DNA endonuclease activity"/>
    <property type="evidence" value="ECO:0007669"/>
    <property type="project" value="TreeGrafter"/>
</dbReference>
<evidence type="ECO:0000256" key="1">
    <source>
        <dbReference type="ARBA" id="ARBA00001946"/>
    </source>
</evidence>
<dbReference type="InterPro" id="IPR033310">
    <property type="entry name" value="Mms4/EME1/EME2"/>
</dbReference>
<evidence type="ECO:0000256" key="14">
    <source>
        <dbReference type="SAM" id="MobiDB-lite"/>
    </source>
</evidence>
<dbReference type="InterPro" id="IPR042530">
    <property type="entry name" value="EME1/EME2_C"/>
</dbReference>
<name>A0A0G2EZL3_PHACM</name>
<dbReference type="GO" id="GO:0000712">
    <property type="term" value="P:resolution of meiotic recombination intermediates"/>
    <property type="evidence" value="ECO:0007669"/>
    <property type="project" value="TreeGrafter"/>
</dbReference>
<evidence type="ECO:0000256" key="6">
    <source>
        <dbReference type="ARBA" id="ARBA00022759"/>
    </source>
</evidence>
<organism evidence="16 17">
    <name type="scientific">Phaeomoniella chlamydospora</name>
    <name type="common">Phaeoacremonium chlamydosporum</name>
    <dbReference type="NCBI Taxonomy" id="158046"/>
    <lineage>
        <taxon>Eukaryota</taxon>
        <taxon>Fungi</taxon>
        <taxon>Dikarya</taxon>
        <taxon>Ascomycota</taxon>
        <taxon>Pezizomycotina</taxon>
        <taxon>Eurotiomycetes</taxon>
        <taxon>Chaetothyriomycetidae</taxon>
        <taxon>Phaeomoniellales</taxon>
        <taxon>Phaeomoniellaceae</taxon>
        <taxon>Phaeomoniella</taxon>
    </lineage>
</organism>
<keyword evidence="4" id="KW-0540">Nuclease</keyword>
<feature type="domain" description="ERCC4" evidence="15">
    <location>
        <begin position="115"/>
        <end position="364"/>
    </location>
</feature>
<dbReference type="Pfam" id="PF02732">
    <property type="entry name" value="ERCC4"/>
    <property type="match status" value="1"/>
</dbReference>
<evidence type="ECO:0000256" key="10">
    <source>
        <dbReference type="ARBA" id="ARBA00023172"/>
    </source>
</evidence>
<evidence type="ECO:0000256" key="13">
    <source>
        <dbReference type="ARBA" id="ARBA00023254"/>
    </source>
</evidence>
<protein>
    <recommendedName>
        <fullName evidence="15">ERCC4 domain-containing protein</fullName>
    </recommendedName>
</protein>
<dbReference type="GO" id="GO:0003677">
    <property type="term" value="F:DNA binding"/>
    <property type="evidence" value="ECO:0007669"/>
    <property type="project" value="InterPro"/>
</dbReference>
<sequence length="413" mass="46702">MRREVESDQIFNSSPPILSKEAKTKRDDKEAKAAAKAAERAASKVAKEAAKAEERELKRIAKEEKAREKQLATDIAEVNKSKHDKKNSTPEMIVLLPDSLSDASVRNQVLEYMKRLGVDTKSYKNDMKPGNVVRWKRKVRARFDDEAGRWEPVPEFIQDEKHVLCHITSTEFVDLAVASITPDREIDTQDLNLHVTKLTNEFPGCKIIYLIESLGGWMRKNRNNRNRAYQDAIRSQNPEENEGQNKRKRKQTTAYVDEDSIEDALLQLQVKHGCLIYQTSCAAESAEWIKNFTEHISTIPYRQERLNAQSDAAFCMDVGQVKTGDNAQETYIRMLQEVHRLTPAMAYGVANLYPNVLALVCAFREHGPNMLEHVKKSANKNGGVTEARLGPAMSKRLFKVFLGANPSSTDGIA</sequence>
<comment type="caution">
    <text evidence="16">The sequence shown here is derived from an EMBL/GenBank/DDBJ whole genome shotgun (WGS) entry which is preliminary data.</text>
</comment>
<feature type="compositionally biased region" description="Basic and acidic residues" evidence="14">
    <location>
        <begin position="20"/>
        <end position="48"/>
    </location>
</feature>
<keyword evidence="6" id="KW-0255">Endonuclease</keyword>
<gene>
    <name evidence="16" type="ORF">UCRPC4_g01096</name>
</gene>
<keyword evidence="10" id="KW-0233">DNA recombination</keyword>
<evidence type="ECO:0000256" key="12">
    <source>
        <dbReference type="ARBA" id="ARBA00023242"/>
    </source>
</evidence>
<feature type="region of interest" description="Disordered" evidence="14">
    <location>
        <begin position="1"/>
        <end position="48"/>
    </location>
</feature>
<evidence type="ECO:0000256" key="11">
    <source>
        <dbReference type="ARBA" id="ARBA00023204"/>
    </source>
</evidence>
<dbReference type="GO" id="GO:0031573">
    <property type="term" value="P:mitotic intra-S DNA damage checkpoint signaling"/>
    <property type="evidence" value="ECO:0007669"/>
    <property type="project" value="TreeGrafter"/>
</dbReference>
<evidence type="ECO:0000313" key="17">
    <source>
        <dbReference type="Proteomes" id="UP000053317"/>
    </source>
</evidence>
<evidence type="ECO:0000256" key="3">
    <source>
        <dbReference type="ARBA" id="ARBA00005313"/>
    </source>
</evidence>